<evidence type="ECO:0000313" key="9">
    <source>
        <dbReference type="Proteomes" id="UP000664859"/>
    </source>
</evidence>
<dbReference type="InterPro" id="IPR016024">
    <property type="entry name" value="ARM-type_fold"/>
</dbReference>
<proteinExistence type="inferred from homology"/>
<keyword evidence="2" id="KW-0677">Repeat</keyword>
<dbReference type="InterPro" id="IPR011989">
    <property type="entry name" value="ARM-like"/>
</dbReference>
<evidence type="ECO:0000256" key="2">
    <source>
        <dbReference type="ARBA" id="ARBA00022737"/>
    </source>
</evidence>
<feature type="compositionally biased region" description="Polar residues" evidence="5">
    <location>
        <begin position="964"/>
        <end position="973"/>
    </location>
</feature>
<dbReference type="GO" id="GO:0034515">
    <property type="term" value="C:proteasome storage granule"/>
    <property type="evidence" value="ECO:0007669"/>
    <property type="project" value="TreeGrafter"/>
</dbReference>
<dbReference type="Pfam" id="PF13646">
    <property type="entry name" value="HEAT_2"/>
    <property type="match status" value="1"/>
</dbReference>
<dbReference type="AlphaFoldDB" id="A0A835YXG5"/>
<dbReference type="FunFam" id="1.25.10.10:FF:000017">
    <property type="entry name" value="26S proteasome non-ATPase regulatory subunit 1"/>
    <property type="match status" value="1"/>
</dbReference>
<feature type="compositionally biased region" description="Basic and acidic residues" evidence="5">
    <location>
        <begin position="837"/>
        <end position="848"/>
    </location>
</feature>
<keyword evidence="3 4" id="KW-0647">Proteasome</keyword>
<dbReference type="GO" id="GO:0042176">
    <property type="term" value="P:regulation of protein catabolic process"/>
    <property type="evidence" value="ECO:0007669"/>
    <property type="project" value="UniProtKB-UniRule"/>
</dbReference>
<organism evidence="8 9">
    <name type="scientific">Tribonema minus</name>
    <dbReference type="NCBI Taxonomy" id="303371"/>
    <lineage>
        <taxon>Eukaryota</taxon>
        <taxon>Sar</taxon>
        <taxon>Stramenopiles</taxon>
        <taxon>Ochrophyta</taxon>
        <taxon>PX clade</taxon>
        <taxon>Xanthophyceae</taxon>
        <taxon>Tribonematales</taxon>
        <taxon>Tribonemataceae</taxon>
        <taxon>Tribonema</taxon>
    </lineage>
</organism>
<feature type="compositionally biased region" description="Basic and acidic residues" evidence="5">
    <location>
        <begin position="932"/>
        <end position="942"/>
    </location>
</feature>
<dbReference type="Gene3D" id="1.25.10.10">
    <property type="entry name" value="Leucine-rich Repeat Variant"/>
    <property type="match status" value="1"/>
</dbReference>
<dbReference type="Pfam" id="PF01851">
    <property type="entry name" value="PC_rep"/>
    <property type="match status" value="1"/>
</dbReference>
<dbReference type="InterPro" id="IPR016642">
    <property type="entry name" value="26S_Psome_Rpn2"/>
</dbReference>
<dbReference type="GO" id="GO:0043161">
    <property type="term" value="P:proteasome-mediated ubiquitin-dependent protein catabolic process"/>
    <property type="evidence" value="ECO:0007669"/>
    <property type="project" value="TreeGrafter"/>
</dbReference>
<evidence type="ECO:0000256" key="3">
    <source>
        <dbReference type="ARBA" id="ARBA00022942"/>
    </source>
</evidence>
<dbReference type="PANTHER" id="PTHR10943:SF2">
    <property type="entry name" value="26S PROTEASOME NON-ATPASE REGULATORY SUBUNIT 1"/>
    <property type="match status" value="1"/>
</dbReference>
<feature type="compositionally biased region" description="Basic and acidic residues" evidence="5">
    <location>
        <begin position="882"/>
        <end position="901"/>
    </location>
</feature>
<dbReference type="PIRSF" id="PIRSF015947">
    <property type="entry name" value="26S_Psome_Rpn2"/>
    <property type="match status" value="1"/>
</dbReference>
<dbReference type="Pfam" id="PF18004">
    <property type="entry name" value="RPN2_C"/>
    <property type="match status" value="1"/>
</dbReference>
<dbReference type="GO" id="GO:0030234">
    <property type="term" value="F:enzyme regulator activity"/>
    <property type="evidence" value="ECO:0007669"/>
    <property type="project" value="UniProtKB-UniRule"/>
</dbReference>
<dbReference type="GO" id="GO:0008540">
    <property type="term" value="C:proteasome regulatory particle, base subcomplex"/>
    <property type="evidence" value="ECO:0007669"/>
    <property type="project" value="UniProtKB-UniRule"/>
</dbReference>
<dbReference type="OrthoDB" id="261572at2759"/>
<protein>
    <submittedName>
        <fullName evidence="8">Armadillo-type protein</fullName>
    </submittedName>
</protein>
<feature type="region of interest" description="Disordered" evidence="5">
    <location>
        <begin position="1007"/>
        <end position="1043"/>
    </location>
</feature>
<feature type="compositionally biased region" description="Basic and acidic residues" evidence="5">
    <location>
        <begin position="864"/>
        <end position="875"/>
    </location>
</feature>
<comment type="caution">
    <text evidence="8">The sequence shown here is derived from an EMBL/GenBank/DDBJ whole genome shotgun (WGS) entry which is preliminary data.</text>
</comment>
<gene>
    <name evidence="8" type="ORF">JKP88DRAFT_270463</name>
</gene>
<dbReference type="InterPro" id="IPR048570">
    <property type="entry name" value="PSMD1_RPN2_N"/>
</dbReference>
<evidence type="ECO:0000313" key="8">
    <source>
        <dbReference type="EMBL" id="KAG5178924.1"/>
    </source>
</evidence>
<dbReference type="InterPro" id="IPR040623">
    <property type="entry name" value="RPN2_C"/>
</dbReference>
<name>A0A835YXG5_9STRA</name>
<evidence type="ECO:0000259" key="7">
    <source>
        <dbReference type="Pfam" id="PF21505"/>
    </source>
</evidence>
<feature type="compositionally biased region" description="Basic and acidic residues" evidence="5">
    <location>
        <begin position="914"/>
        <end position="925"/>
    </location>
</feature>
<sequence length="1043" mass="111842">MAAVAMLRPVEAGNAAGGASSAGGLLALLEEQDDALRTHALTRLAGVVDQYWAEVASAVPLIEEMSEDPGFPARELAASVASKVFFHLEEYNDALRLALGAGPHFDVTAKTEYVSTLVSRCIDEYVALRCADAPATIDARMEAIVERMFERCFTDGAWTQAMGIALEARRLDMVEQTVRRCDDKAVLLSYSFDLPLLQRRTQLQLLVCILFFGCFWQDVDHTAVVRCLQVLGEAALAAEVLKQLLRSTQDNALLAYQIAFDLVESENQHFIVEVTKHLPKRAVKAEGGAAPAATGAEEGKDADAMDTEPLLQQAAAEGGDEEFWGRVDKLWLVLAGNFNSDLSLNFMFKQTHTDVLILNNIKTAVETRNSVLHNATVAAHAFMNAGTTVDAFLREHLEWMGRATNWGKFSATASIGVVHKGHMGESMALLQPYLPQGGVSASPYSEGGALYALGLIHANHGAAVADGADVVAYLAKAVRAQGSNEAVLHGACLGLGLAAMATGSAELYEDLKNTLFTDSAVAGEGAALGIGLLMLGCGNSTEASSTAVKDMVAYAHETQHEKIIRGLAMGVALTMYGQEEGAEGLYEQLSRDRDPLLRYGAMYTLGLAYCGTSSNAAVRRLLHVAVSDVSDDVRLAAVTCLGFVMFRAPTQVPQLVTLLAESFNAHVRYGACMAIAVACAGTGAREAMDVLEPMMDDMVDFVRQGATIAMAMVLMQQSEAAVPKVKAFRARLSGVIGDKHQTTMTKMGAVLASGVLDAGGRNVTIALQSRAGFTKMASVVGLAMWCQHWYWYPLMHFLSLAFSPTLLIGLNKDFKMPRQWSVTCHARPSLFAYPKKTEEKKEDKRERVTTVTLSTTAKAKAREHRKELEKKKEEGGGSGGKMEVDKEEPAKAPMDVDKEPAKAASVTFADGGAEETKGGEEESKGESTAGDAKPEGEGKTEEETAAVTSETATKKKKEPEPTSFTCGNPSRITPPQVAVVAFDLNQRYVPVRASGKPVGIVMLVDTTPDADEDVAAVEAPTRDGGAEEDAPPPEPFEWSPKSK</sequence>
<feature type="domain" description="26S proteasome regulatory subunit RPN2 C-terminal" evidence="6">
    <location>
        <begin position="805"/>
        <end position="1013"/>
    </location>
</feature>
<evidence type="ECO:0000256" key="4">
    <source>
        <dbReference type="PIRNR" id="PIRNR015947"/>
    </source>
</evidence>
<dbReference type="Pfam" id="PF21505">
    <property type="entry name" value="RPN2_N"/>
    <property type="match status" value="1"/>
</dbReference>
<comment type="similarity">
    <text evidence="1 4">Belongs to the proteasome subunit S1 family.</text>
</comment>
<feature type="domain" description="26S proteasome non-ATPase regulatory subunit 1/RPN2 N-terminal" evidence="7">
    <location>
        <begin position="21"/>
        <end position="282"/>
    </location>
</feature>
<accession>A0A835YXG5</accession>
<dbReference type="EMBL" id="JAFCMP010000511">
    <property type="protein sequence ID" value="KAG5178924.1"/>
    <property type="molecule type" value="Genomic_DNA"/>
</dbReference>
<dbReference type="SUPFAM" id="SSF48371">
    <property type="entry name" value="ARM repeat"/>
    <property type="match status" value="1"/>
</dbReference>
<dbReference type="PANTHER" id="PTHR10943">
    <property type="entry name" value="26S PROTEASOME NON-ATPASE REGULATORY SUBUNIT"/>
    <property type="match status" value="1"/>
</dbReference>
<dbReference type="InterPro" id="IPR002015">
    <property type="entry name" value="Proteasome/cyclosome_rpt"/>
</dbReference>
<keyword evidence="9" id="KW-1185">Reference proteome</keyword>
<dbReference type="GO" id="GO:0005634">
    <property type="term" value="C:nucleus"/>
    <property type="evidence" value="ECO:0007669"/>
    <property type="project" value="TreeGrafter"/>
</dbReference>
<reference evidence="8" key="1">
    <citation type="submission" date="2021-02" db="EMBL/GenBank/DDBJ databases">
        <title>First Annotated Genome of the Yellow-green Alga Tribonema minus.</title>
        <authorList>
            <person name="Mahan K.M."/>
        </authorList>
    </citation>
    <scope>NUCLEOTIDE SEQUENCE</scope>
    <source>
        <strain evidence="8">UTEX B ZZ1240</strain>
    </source>
</reference>
<evidence type="ECO:0000259" key="6">
    <source>
        <dbReference type="Pfam" id="PF18004"/>
    </source>
</evidence>
<evidence type="ECO:0000256" key="1">
    <source>
        <dbReference type="ARBA" id="ARBA00006308"/>
    </source>
</evidence>
<dbReference type="Proteomes" id="UP000664859">
    <property type="component" value="Unassembled WGS sequence"/>
</dbReference>
<feature type="region of interest" description="Disordered" evidence="5">
    <location>
        <begin position="837"/>
        <end position="974"/>
    </location>
</feature>
<evidence type="ECO:0000256" key="5">
    <source>
        <dbReference type="SAM" id="MobiDB-lite"/>
    </source>
</evidence>